<dbReference type="PANTHER" id="PTHR32305:SF15">
    <property type="entry name" value="PROTEIN RHSA-RELATED"/>
    <property type="match status" value="1"/>
</dbReference>
<keyword evidence="6" id="KW-1185">Reference proteome</keyword>
<keyword evidence="1" id="KW-0677">Repeat</keyword>
<dbReference type="PANTHER" id="PTHR32305">
    <property type="match status" value="1"/>
</dbReference>
<dbReference type="Proteomes" id="UP001596111">
    <property type="component" value="Unassembled WGS sequence"/>
</dbReference>
<keyword evidence="3" id="KW-0732">Signal</keyword>
<dbReference type="InterPro" id="IPR031325">
    <property type="entry name" value="RHS_repeat"/>
</dbReference>
<name>A0ABW0SZ20_9GAMM</name>
<evidence type="ECO:0000313" key="5">
    <source>
        <dbReference type="EMBL" id="MFC5582168.1"/>
    </source>
</evidence>
<dbReference type="NCBIfam" id="TIGR03696">
    <property type="entry name" value="Rhs_assc_core"/>
    <property type="match status" value="1"/>
</dbReference>
<proteinExistence type="predicted"/>
<dbReference type="Pfam" id="PF05593">
    <property type="entry name" value="RHS_repeat"/>
    <property type="match status" value="9"/>
</dbReference>
<feature type="compositionally biased region" description="Gly residues" evidence="2">
    <location>
        <begin position="362"/>
        <end position="376"/>
    </location>
</feature>
<sequence length="1906" mass="207193">MFTGNTLLRTMLVGALALAGSMAVAHEAPTGSLAPQRYGVFEEPLIAATPPSRDESVALMQAIEAYRHAGDAGRTVALERFLATHPDNPWQASLWLDIGLADRATGRYSDAIRAFAAARRTAASSEAPAPRPVELRALSEQLVLETRLGHLQQVVTLLQETQRLGAVAEDTAAVAMAKEGLWDMQHHPQSAFQCGWIALTALWRAEGLPAVGAAPVQAMDSQHPGYSLQQLVDIAAQHHQPMMAILATNNAPIPVPAVVHWKSGHFATILAQVHGRYEVADPVMDGKAWLSAAAIRAESSGYYLVPKTASAAIADYRPVSSAVAQTVRGAGYTFSNDPHGFPSCGTGKCSCGCGQGAGGSSGGMGGAAGGTGGSTPGSGSTPSPGMPTYSISPMLVSLTLTDTPLSYTPPKGPAMDFTLRYNQLDIDQPATFTYGNLGPKWTDNWLSYVQDDPSAPGSRVLVYLPDGPGRLYSGFNGGNGTFAPEVETGAQLVGVSSSPVVYERRFPDGSKDVYAASDNSAYYPRHIFLTERIDAHGNAVKLAYDSQSRLTTVTDALNRAMTFHYDSTSQPLLLTSVSDAFGRTTALTYDAVGRLSSITDAIGMTSSVAYDGGTSITALTTPYGTSHFVTGQSGVQRWINITDADGNTSRMEFNELVPGVPFSESQVPNGINAFNAYINSRNSFYWDAQTYKLYPGDYSKAVIYHWNHLRDAVTSTTSDTLESIKYPLENRIWYNHPGDRAGVSGSLSMPSVLGRVLPDSSTQLTQNSYNAQGKLTRSVDPAGLETDYTYAPSQVDVVQIDRRATGGYHTVESFTYDNQHDVLSHTDETGAVTRHTYNANGQVLSTADALGHVTQYAYDANGYLVSKTDANGHTITYTYDAEGRLASETDPLHRTTRYSYDALDRLVHTVYPDGSSEVTTWDKLDKAAFRDRDGHTTSYAYDAMRHLVRETDPLGNATASTYYPNGLRATRTDANGHTTTWQRDLEGRVVAVVEPGGATMRTTYDSSDRRSSVTNALGQTTTFAYDTQDRLVRTIDPNGVIIDNTYTPRGWLAARTVHANANGSPSPNDATTTVSYDAAGDVVAVADPDGVKTSFVLDADHRRITTNDALGNTQLHDYDAVGNLTTQADAAAGSSDPSWLQSYEYDAANQRVATIDAYNRTTRVRYDLNGAVRDTRDPRHIHTQTDYDPMDRLLRTVEGRRGDDEHDGDRGDHDGDRDDRDHDGDHDHGGDGDHHDGNVAVTRYHYDADGRLIQVTDPNRLDTVYAYDPVGQLVRQDSPDTGTTTYAYDTDGNRTRTVDARQVETDRSYDALHRVVTVTYPSNAALNASYYYDEAPSVTGCTVSYPVGHVSRMIDTSGTTSYCYDVRGNLIAQHRVIAGTAYVTSYAYTLGNRLSQLTYPSGVMLAYSHDLDGRASAISVQAPGQASATPLVSSVSYLPFGPVNAVVFGDGHQSLQRGYDLNYWGTDITGLGLSLHVRRDGDGNIVALHQGREVGPSAEQRYRYDSLQRLTHTTGPFGWFGDHYAYNATGDRLAKDSMGSWPTRYDYQPGTHRLSGIGHPGQWHLQPVLSDAAGNIVQMPQDGQILTLNYGANDRLLQVAKDGRVAGAYVYDANGRRAQKVTFAGTQQFVYDNTANLLGSYEPASQTGQEYVWMDGVLVATIDIAHLNGMSIHYVGTDFMGVPRSVMDARGSLVWSWDFAGEAFGDSRPLGSYSFNLRFPGQYHDMESGLNYNAQRDYNPSTGRYLESDPTGLRGGKNTYTYANGNPLSFEDPTGESAYAGGQRTSGASTILCDGMGGIMLFVLPQSPCFDDCVAVHENSHKQDVLRSNPTVCVNQPLGTAIQIEPISEEYFSEVRAYKSQLDCLRKKLAKLKDCDNCKKPIEHDIEIQQKRLDGYEYWLKTHLYL</sequence>
<evidence type="ECO:0000259" key="4">
    <source>
        <dbReference type="Pfam" id="PF25023"/>
    </source>
</evidence>
<dbReference type="InterPro" id="IPR056823">
    <property type="entry name" value="TEN-like_YD-shell"/>
</dbReference>
<dbReference type="Pfam" id="PF25023">
    <property type="entry name" value="TEN_YD-shell"/>
    <property type="match status" value="1"/>
</dbReference>
<evidence type="ECO:0000256" key="3">
    <source>
        <dbReference type="SAM" id="SignalP"/>
    </source>
</evidence>
<accession>A0ABW0SZ20</accession>
<dbReference type="Gene3D" id="3.90.70.10">
    <property type="entry name" value="Cysteine proteinases"/>
    <property type="match status" value="1"/>
</dbReference>
<organism evidence="5 6">
    <name type="scientific">Rhodanobacter terrae</name>
    <dbReference type="NCBI Taxonomy" id="418647"/>
    <lineage>
        <taxon>Bacteria</taxon>
        <taxon>Pseudomonadati</taxon>
        <taxon>Pseudomonadota</taxon>
        <taxon>Gammaproteobacteria</taxon>
        <taxon>Lysobacterales</taxon>
        <taxon>Rhodanobacteraceae</taxon>
        <taxon>Rhodanobacter</taxon>
    </lineage>
</organism>
<dbReference type="InterPro" id="IPR006530">
    <property type="entry name" value="YD"/>
</dbReference>
<dbReference type="RefSeq" id="WP_377328001.1">
    <property type="nucleotide sequence ID" value="NZ_JBHSNG010000015.1"/>
</dbReference>
<feature type="signal peptide" evidence="3">
    <location>
        <begin position="1"/>
        <end position="27"/>
    </location>
</feature>
<feature type="region of interest" description="Disordered" evidence="2">
    <location>
        <begin position="1199"/>
        <end position="1238"/>
    </location>
</feature>
<evidence type="ECO:0000256" key="1">
    <source>
        <dbReference type="ARBA" id="ARBA00022737"/>
    </source>
</evidence>
<dbReference type="InterPro" id="IPR022385">
    <property type="entry name" value="Rhs_assc_core"/>
</dbReference>
<protein>
    <submittedName>
        <fullName evidence="5">RHS repeat-associated core domain-containing protein</fullName>
    </submittedName>
</protein>
<comment type="caution">
    <text evidence="5">The sequence shown here is derived from an EMBL/GenBank/DDBJ whole genome shotgun (WGS) entry which is preliminary data.</text>
</comment>
<gene>
    <name evidence="5" type="ORF">ACFPPB_13680</name>
</gene>
<reference evidence="6" key="1">
    <citation type="journal article" date="2019" name="Int. J. Syst. Evol. Microbiol.">
        <title>The Global Catalogue of Microorganisms (GCM) 10K type strain sequencing project: providing services to taxonomists for standard genome sequencing and annotation.</title>
        <authorList>
            <consortium name="The Broad Institute Genomics Platform"/>
            <consortium name="The Broad Institute Genome Sequencing Center for Infectious Disease"/>
            <person name="Wu L."/>
            <person name="Ma J."/>
        </authorList>
    </citation>
    <scope>NUCLEOTIDE SEQUENCE [LARGE SCALE GENOMIC DNA]</scope>
    <source>
        <strain evidence="6">CGMCC 1.13587</strain>
    </source>
</reference>
<dbReference type="PRINTS" id="PR00394">
    <property type="entry name" value="RHSPROTEIN"/>
</dbReference>
<dbReference type="EMBL" id="JBHSNG010000015">
    <property type="protein sequence ID" value="MFC5582168.1"/>
    <property type="molecule type" value="Genomic_DNA"/>
</dbReference>
<dbReference type="CDD" id="cd02259">
    <property type="entry name" value="Peptidase_C39_like"/>
    <property type="match status" value="1"/>
</dbReference>
<dbReference type="NCBIfam" id="TIGR01643">
    <property type="entry name" value="YD_repeat_2x"/>
    <property type="match status" value="12"/>
</dbReference>
<feature type="compositionally biased region" description="Basic and acidic residues" evidence="2">
    <location>
        <begin position="1199"/>
        <end position="1237"/>
    </location>
</feature>
<evidence type="ECO:0000256" key="2">
    <source>
        <dbReference type="SAM" id="MobiDB-lite"/>
    </source>
</evidence>
<evidence type="ECO:0000313" key="6">
    <source>
        <dbReference type="Proteomes" id="UP001596111"/>
    </source>
</evidence>
<feature type="region of interest" description="Disordered" evidence="2">
    <location>
        <begin position="362"/>
        <end position="386"/>
    </location>
</feature>
<feature type="domain" description="Teneurin-like YD-shell" evidence="4">
    <location>
        <begin position="1475"/>
        <end position="1749"/>
    </location>
</feature>
<dbReference type="InterPro" id="IPR050708">
    <property type="entry name" value="T6SS_VgrG/RHS"/>
</dbReference>
<dbReference type="Gene3D" id="2.180.10.10">
    <property type="entry name" value="RHS repeat-associated core"/>
    <property type="match status" value="5"/>
</dbReference>
<feature type="chain" id="PRO_5047500887" evidence="3">
    <location>
        <begin position="28"/>
        <end position="1906"/>
    </location>
</feature>